<evidence type="ECO:0000313" key="3">
    <source>
        <dbReference type="Proteomes" id="UP000316406"/>
    </source>
</evidence>
<reference evidence="2 3" key="1">
    <citation type="submission" date="2019-07" db="EMBL/GenBank/DDBJ databases">
        <title>Draft genome sequence of Brevibacterium aurantiacum XU54 isolated from Xinjiang China.</title>
        <authorList>
            <person name="Xu X."/>
        </authorList>
    </citation>
    <scope>NUCLEOTIDE SEQUENCE [LARGE SCALE GENOMIC DNA]</scope>
    <source>
        <strain evidence="2 3">XU54</strain>
    </source>
</reference>
<dbReference type="RefSeq" id="WP_143924334.1">
    <property type="nucleotide sequence ID" value="NZ_VLTK01000017.1"/>
</dbReference>
<accession>A0A556C4T3</accession>
<dbReference type="EMBL" id="VLTK01000017">
    <property type="protein sequence ID" value="TSI12432.1"/>
    <property type="molecule type" value="Genomic_DNA"/>
</dbReference>
<evidence type="ECO:0008006" key="4">
    <source>
        <dbReference type="Google" id="ProtNLM"/>
    </source>
</evidence>
<keyword evidence="3" id="KW-1185">Reference proteome</keyword>
<organism evidence="2 3">
    <name type="scientific">Brevibacterium aurantiacum</name>
    <dbReference type="NCBI Taxonomy" id="273384"/>
    <lineage>
        <taxon>Bacteria</taxon>
        <taxon>Bacillati</taxon>
        <taxon>Actinomycetota</taxon>
        <taxon>Actinomycetes</taxon>
        <taxon>Micrococcales</taxon>
        <taxon>Brevibacteriaceae</taxon>
        <taxon>Brevibacterium</taxon>
    </lineage>
</organism>
<evidence type="ECO:0000256" key="1">
    <source>
        <dbReference type="SAM" id="SignalP"/>
    </source>
</evidence>
<comment type="caution">
    <text evidence="2">The sequence shown here is derived from an EMBL/GenBank/DDBJ whole genome shotgun (WGS) entry which is preliminary data.</text>
</comment>
<proteinExistence type="predicted"/>
<evidence type="ECO:0000313" key="2">
    <source>
        <dbReference type="EMBL" id="TSI12432.1"/>
    </source>
</evidence>
<protein>
    <recommendedName>
        <fullName evidence="4">Lipoprotein</fullName>
    </recommendedName>
</protein>
<feature type="chain" id="PRO_5038467854" description="Lipoprotein" evidence="1">
    <location>
        <begin position="24"/>
        <end position="160"/>
    </location>
</feature>
<sequence length="160" mass="16695">MKYTRPVALTATALMLAALTACGGAGKMPEDNYDALAWAVENYTNGNAKDVAEAIPANEAPEDGYAESIGNGYVNEKSKCKVDPGSLNEHDGGLVVAKIWCEDPLPKALQAEGDPVAYLRAGEDGTKYDLIFNDTYAGEFDTGSGPIDPGASDNSSNVTG</sequence>
<keyword evidence="1" id="KW-0732">Signal</keyword>
<dbReference type="Proteomes" id="UP000316406">
    <property type="component" value="Unassembled WGS sequence"/>
</dbReference>
<dbReference type="AlphaFoldDB" id="A0A556C4T3"/>
<gene>
    <name evidence="2" type="ORF">FO013_20060</name>
</gene>
<name>A0A556C4T3_BREAU</name>
<feature type="signal peptide" evidence="1">
    <location>
        <begin position="1"/>
        <end position="23"/>
    </location>
</feature>
<dbReference type="PROSITE" id="PS51257">
    <property type="entry name" value="PROKAR_LIPOPROTEIN"/>
    <property type="match status" value="1"/>
</dbReference>